<evidence type="ECO:0000256" key="1">
    <source>
        <dbReference type="ARBA" id="ARBA00007452"/>
    </source>
</evidence>
<evidence type="ECO:0000313" key="10">
    <source>
        <dbReference type="Proteomes" id="UP000831796"/>
    </source>
</evidence>
<dbReference type="Gene3D" id="2.40.50.140">
    <property type="entry name" value="Nucleic acid-binding proteins"/>
    <property type="match status" value="1"/>
</dbReference>
<organism evidence="9 10">
    <name type="scientific">Hymenobacter cellulosilyticus</name>
    <dbReference type="NCBI Taxonomy" id="2932248"/>
    <lineage>
        <taxon>Bacteria</taxon>
        <taxon>Pseudomonadati</taxon>
        <taxon>Bacteroidota</taxon>
        <taxon>Cytophagia</taxon>
        <taxon>Cytophagales</taxon>
        <taxon>Hymenobacteraceae</taxon>
        <taxon>Hymenobacter</taxon>
    </lineage>
</organism>
<dbReference type="InterPro" id="IPR037278">
    <property type="entry name" value="ARFGAP/RecO"/>
</dbReference>
<accession>A0A8T9Q8X4</accession>
<evidence type="ECO:0000256" key="5">
    <source>
        <dbReference type="ARBA" id="ARBA00023204"/>
    </source>
</evidence>
<dbReference type="Gene3D" id="1.20.1440.120">
    <property type="entry name" value="Recombination protein O, C-terminal domain"/>
    <property type="match status" value="1"/>
</dbReference>
<dbReference type="NCBIfam" id="TIGR00613">
    <property type="entry name" value="reco"/>
    <property type="match status" value="1"/>
</dbReference>
<evidence type="ECO:0000256" key="4">
    <source>
        <dbReference type="ARBA" id="ARBA00023172"/>
    </source>
</evidence>
<dbReference type="Pfam" id="PF02565">
    <property type="entry name" value="RecO_C"/>
    <property type="match status" value="1"/>
</dbReference>
<comment type="function">
    <text evidence="7">Involved in DNA repair and RecF pathway recombination.</text>
</comment>
<evidence type="ECO:0000256" key="6">
    <source>
        <dbReference type="ARBA" id="ARBA00033409"/>
    </source>
</evidence>
<keyword evidence="5 7" id="KW-0234">DNA repair</keyword>
<dbReference type="Proteomes" id="UP000831796">
    <property type="component" value="Chromosome"/>
</dbReference>
<dbReference type="InterPro" id="IPR022572">
    <property type="entry name" value="DNA_rep/recomb_RecO_N"/>
</dbReference>
<dbReference type="PANTHER" id="PTHR33991">
    <property type="entry name" value="DNA REPAIR PROTEIN RECO"/>
    <property type="match status" value="1"/>
</dbReference>
<keyword evidence="4 7" id="KW-0233">DNA recombination</keyword>
<dbReference type="GO" id="GO:0006302">
    <property type="term" value="P:double-strand break repair"/>
    <property type="evidence" value="ECO:0007669"/>
    <property type="project" value="TreeGrafter"/>
</dbReference>
<gene>
    <name evidence="7 9" type="primary">recO</name>
    <name evidence="9" type="ORF">MUN79_08615</name>
</gene>
<keyword evidence="3 7" id="KW-0227">DNA damage</keyword>
<dbReference type="RefSeq" id="WP_244677290.1">
    <property type="nucleotide sequence ID" value="NZ_CP095046.1"/>
</dbReference>
<dbReference type="InterPro" id="IPR042242">
    <property type="entry name" value="RecO_C"/>
</dbReference>
<evidence type="ECO:0000313" key="9">
    <source>
        <dbReference type="EMBL" id="UOQ73944.1"/>
    </source>
</evidence>
<keyword evidence="10" id="KW-1185">Reference proteome</keyword>
<dbReference type="InterPro" id="IPR003717">
    <property type="entry name" value="RecO"/>
</dbReference>
<evidence type="ECO:0000256" key="7">
    <source>
        <dbReference type="HAMAP-Rule" id="MF_00201"/>
    </source>
</evidence>
<proteinExistence type="inferred from homology"/>
<feature type="domain" description="DNA replication/recombination mediator RecO N-terminal" evidence="8">
    <location>
        <begin position="22"/>
        <end position="98"/>
    </location>
</feature>
<comment type="similarity">
    <text evidence="1 7">Belongs to the RecO family.</text>
</comment>
<evidence type="ECO:0000259" key="8">
    <source>
        <dbReference type="Pfam" id="PF11967"/>
    </source>
</evidence>
<dbReference type="AlphaFoldDB" id="A0A8T9Q8X4"/>
<name>A0A8T9Q8X4_9BACT</name>
<protein>
    <recommendedName>
        <fullName evidence="2 7">DNA repair protein RecO</fullName>
    </recommendedName>
    <alternativeName>
        <fullName evidence="6 7">Recombination protein O</fullName>
    </alternativeName>
</protein>
<dbReference type="SUPFAM" id="SSF57863">
    <property type="entry name" value="ArfGap/RecO-like zinc finger"/>
    <property type="match status" value="1"/>
</dbReference>
<evidence type="ECO:0000256" key="3">
    <source>
        <dbReference type="ARBA" id="ARBA00022763"/>
    </source>
</evidence>
<dbReference type="SUPFAM" id="SSF50249">
    <property type="entry name" value="Nucleic acid-binding proteins"/>
    <property type="match status" value="1"/>
</dbReference>
<dbReference type="HAMAP" id="MF_00201">
    <property type="entry name" value="RecO"/>
    <property type="match status" value="1"/>
</dbReference>
<dbReference type="PANTHER" id="PTHR33991:SF1">
    <property type="entry name" value="DNA REPAIR PROTEIN RECO"/>
    <property type="match status" value="1"/>
</dbReference>
<dbReference type="EMBL" id="CP095046">
    <property type="protein sequence ID" value="UOQ73944.1"/>
    <property type="molecule type" value="Genomic_DNA"/>
</dbReference>
<evidence type="ECO:0000256" key="2">
    <source>
        <dbReference type="ARBA" id="ARBA00021310"/>
    </source>
</evidence>
<dbReference type="Pfam" id="PF11967">
    <property type="entry name" value="RecO_N"/>
    <property type="match status" value="1"/>
</dbReference>
<dbReference type="KEGG" id="hcu:MUN79_08615"/>
<sequence length="260" mass="29495">MVFVSCAPGQSAWALLPAFLFMLIKTRGIVLNYIKYRETSIIARIYTERLGLQTYIINGVRKAKPPGRIALFQPFTLLDLVAYTSRQGGITRLSEYRCALPFSTLPYDVQKSSVVLFLSEIVSRTLLEEEENEPLFHFLHDSIVRFDQQREGFENFALVFLLELASYLGFGVESGEEITSQVAFASAAPATASGASPAALRFREFDQYFNELLRTPEHSTIPNGRIRRELLDVVIRYYQLHIEKLGDIRSLDILSEVLAE</sequence>
<reference evidence="9" key="1">
    <citation type="submission" date="2022-04" db="EMBL/GenBank/DDBJ databases">
        <title>Hymenobacter sp. isolated from the air.</title>
        <authorList>
            <person name="Won M."/>
            <person name="Lee C.-M."/>
            <person name="Woen H.-Y."/>
            <person name="Kwon S.-W."/>
        </authorList>
    </citation>
    <scope>NUCLEOTIDE SEQUENCE</scope>
    <source>
        <strain evidence="9">5116S-3</strain>
    </source>
</reference>
<dbReference type="GO" id="GO:0006310">
    <property type="term" value="P:DNA recombination"/>
    <property type="evidence" value="ECO:0007669"/>
    <property type="project" value="UniProtKB-UniRule"/>
</dbReference>
<dbReference type="GO" id="GO:0043590">
    <property type="term" value="C:bacterial nucleoid"/>
    <property type="evidence" value="ECO:0007669"/>
    <property type="project" value="TreeGrafter"/>
</dbReference>
<dbReference type="InterPro" id="IPR012340">
    <property type="entry name" value="NA-bd_OB-fold"/>
</dbReference>